<dbReference type="Proteomes" id="UP000767854">
    <property type="component" value="Unassembled WGS sequence"/>
</dbReference>
<evidence type="ECO:0000313" key="2">
    <source>
        <dbReference type="EMBL" id="MBM7561860.1"/>
    </source>
</evidence>
<evidence type="ECO:0000313" key="3">
    <source>
        <dbReference type="Proteomes" id="UP000767854"/>
    </source>
</evidence>
<proteinExistence type="predicted"/>
<dbReference type="PANTHER" id="PTHR38659">
    <property type="entry name" value="METAL-DEPENDENT PHOSPHOHYDROLASE"/>
    <property type="match status" value="1"/>
</dbReference>
<dbReference type="PANTHER" id="PTHR38659:SF1">
    <property type="entry name" value="METAL DEPENDENT PHOSPHOHYDROLASE"/>
    <property type="match status" value="1"/>
</dbReference>
<dbReference type="Gene3D" id="1.10.3210.10">
    <property type="entry name" value="Hypothetical protein af1432"/>
    <property type="match status" value="1"/>
</dbReference>
<dbReference type="InterPro" id="IPR003607">
    <property type="entry name" value="HD/PDEase_dom"/>
</dbReference>
<feature type="domain" description="HD/PDEase" evidence="1">
    <location>
        <begin position="15"/>
        <end position="176"/>
    </location>
</feature>
<dbReference type="InterPro" id="IPR006675">
    <property type="entry name" value="HDIG_dom"/>
</dbReference>
<dbReference type="SMART" id="SM00471">
    <property type="entry name" value="HDc"/>
    <property type="match status" value="1"/>
</dbReference>
<name>A0ABS2MR62_9FIRM</name>
<dbReference type="EMBL" id="JAFBDT010000009">
    <property type="protein sequence ID" value="MBM7561860.1"/>
    <property type="molecule type" value="Genomic_DNA"/>
</dbReference>
<organism evidence="2 3">
    <name type="scientific">Fusibacter tunisiensis</name>
    <dbReference type="NCBI Taxonomy" id="1008308"/>
    <lineage>
        <taxon>Bacteria</taxon>
        <taxon>Bacillati</taxon>
        <taxon>Bacillota</taxon>
        <taxon>Clostridia</taxon>
        <taxon>Eubacteriales</taxon>
        <taxon>Eubacteriales Family XII. Incertae Sedis</taxon>
        <taxon>Fusibacter</taxon>
    </lineage>
</organism>
<comment type="caution">
    <text evidence="2">The sequence shown here is derived from an EMBL/GenBank/DDBJ whole genome shotgun (WGS) entry which is preliminary data.</text>
</comment>
<accession>A0ABS2MR62</accession>
<dbReference type="RefSeq" id="WP_204663773.1">
    <property type="nucleotide sequence ID" value="NZ_JAFBDT010000009.1"/>
</dbReference>
<dbReference type="NCBIfam" id="TIGR00277">
    <property type="entry name" value="HDIG"/>
    <property type="match status" value="1"/>
</dbReference>
<gene>
    <name evidence="2" type="ORF">JOC49_001401</name>
</gene>
<dbReference type="Pfam" id="PF01966">
    <property type="entry name" value="HD"/>
    <property type="match status" value="1"/>
</dbReference>
<sequence>MNRQIALEWLKENVSSESLLKHCYAVEAAMRAYGRFYDEDVERWGMCGLLHDIDFERYPDEHPLVGVEWLKEKGFDEEFVVAVKAHGDHTHTPRETHLAKALYAVDELASFIIAVALVRPDKLQGMTPKSVKKKLKDKAFARAVDREGIQKGAEAMGVDLTDHISRLIEALQVREEELSEQGVSLL</sequence>
<evidence type="ECO:0000259" key="1">
    <source>
        <dbReference type="SMART" id="SM00471"/>
    </source>
</evidence>
<protein>
    <submittedName>
        <fullName evidence="2">Nucleotidyltransferase with HDIG domain</fullName>
    </submittedName>
</protein>
<reference evidence="2 3" key="1">
    <citation type="submission" date="2021-01" db="EMBL/GenBank/DDBJ databases">
        <title>Genomic Encyclopedia of Type Strains, Phase IV (KMG-IV): sequencing the most valuable type-strain genomes for metagenomic binning, comparative biology and taxonomic classification.</title>
        <authorList>
            <person name="Goeker M."/>
        </authorList>
    </citation>
    <scope>NUCLEOTIDE SEQUENCE [LARGE SCALE GENOMIC DNA]</scope>
    <source>
        <strain evidence="2 3">DSM 24436</strain>
    </source>
</reference>
<dbReference type="SUPFAM" id="SSF109604">
    <property type="entry name" value="HD-domain/PDEase-like"/>
    <property type="match status" value="1"/>
</dbReference>
<dbReference type="InterPro" id="IPR006674">
    <property type="entry name" value="HD_domain"/>
</dbReference>
<keyword evidence="3" id="KW-1185">Reference proteome</keyword>